<dbReference type="InterPro" id="IPR022398">
    <property type="entry name" value="Peptidase_S8_His-AS"/>
</dbReference>
<keyword evidence="5 6" id="KW-0720">Serine protease</keyword>
<dbReference type="GO" id="GO:0005576">
    <property type="term" value="C:extracellular region"/>
    <property type="evidence" value="ECO:0007669"/>
    <property type="project" value="UniProtKB-ARBA"/>
</dbReference>
<dbReference type="STRING" id="1460663.A0A177C830"/>
<feature type="domain" description="Inhibitor I9" evidence="10">
    <location>
        <begin position="33"/>
        <end position="108"/>
    </location>
</feature>
<dbReference type="GeneID" id="28771203"/>
<dbReference type="Pfam" id="PF05922">
    <property type="entry name" value="Inhibitor_I9"/>
    <property type="match status" value="1"/>
</dbReference>
<name>A0A177C830_9PLEO</name>
<dbReference type="PANTHER" id="PTHR43806">
    <property type="entry name" value="PEPTIDASE S8"/>
    <property type="match status" value="1"/>
</dbReference>
<feature type="active site" description="Charge relay system" evidence="6">
    <location>
        <position position="160"/>
    </location>
</feature>
<dbReference type="CDD" id="cd04077">
    <property type="entry name" value="Peptidases_S8_PCSK9_ProteinaseK_like"/>
    <property type="match status" value="1"/>
</dbReference>
<accession>A0A177C830</accession>
<keyword evidence="4 6" id="KW-0378">Hydrolase</keyword>
<dbReference type="InterPro" id="IPR037045">
    <property type="entry name" value="S8pro/Inhibitor_I9_sf"/>
</dbReference>
<evidence type="ECO:0000256" key="6">
    <source>
        <dbReference type="PROSITE-ProRule" id="PRU01240"/>
    </source>
</evidence>
<dbReference type="InterPro" id="IPR015500">
    <property type="entry name" value="Peptidase_S8_subtilisin-rel"/>
</dbReference>
<feature type="active site" description="Charge relay system" evidence="6">
    <location>
        <position position="352"/>
    </location>
</feature>
<sequence length="408" mass="41926">MLNVGRLAFLFGALLPSALAAPVTKKSDLIEGKYIVTLKPEAEVQVQVSWVNDVHKRSFSKRDTAGVEHTYDIKTFKGYAGEFDENTLAEIKANPNVAAVEPDQLVYLPFKVEQVFDKRALTTQTGAPWGLGAISHKTGSSTSYVYDSTAGQDTYAYVVDSGIITTHTEFGGRASLGYNAVGGQHTDTLGHGTHVAGTIGGSTYGVAKKTNLISVKVFQGATGSQSTILAGFDWAVNDIVSKNRASKSVINMSLGGGASTAWTNAIAASYQQGVLSVVAAGNGDQNGNPLPVSGQSPANAPNAITVSAADSSFRVASFANYGAGVDVFAPGVNVLSSYIGGNSATASLSGTSMATPHTAGLAVYLMALEGLASPAAVTNRIKALAVTGKVTGSLSGSPNVFIYNGNGA</sequence>
<dbReference type="InterPro" id="IPR010259">
    <property type="entry name" value="S8pro/Inhibitor_I9"/>
</dbReference>
<dbReference type="PROSITE" id="PS00137">
    <property type="entry name" value="SUBTILASE_HIS"/>
    <property type="match status" value="1"/>
</dbReference>
<evidence type="ECO:0000313" key="11">
    <source>
        <dbReference type="EMBL" id="OAG03803.1"/>
    </source>
</evidence>
<dbReference type="PANTHER" id="PTHR43806:SF58">
    <property type="entry name" value="ALKALINE PROTEASE 1-RELATED"/>
    <property type="match status" value="1"/>
</dbReference>
<dbReference type="RefSeq" id="XP_018034168.1">
    <property type="nucleotide sequence ID" value="XM_018187717.1"/>
</dbReference>
<evidence type="ECO:0000259" key="9">
    <source>
        <dbReference type="Pfam" id="PF00082"/>
    </source>
</evidence>
<gene>
    <name evidence="11" type="ORF">CC84DRAFT_867468</name>
</gene>
<dbReference type="Proteomes" id="UP000077069">
    <property type="component" value="Unassembled WGS sequence"/>
</dbReference>
<reference evidence="11 12" key="1">
    <citation type="submission" date="2016-05" db="EMBL/GenBank/DDBJ databases">
        <title>Comparative analysis of secretome profiles of manganese(II)-oxidizing ascomycete fungi.</title>
        <authorList>
            <consortium name="DOE Joint Genome Institute"/>
            <person name="Zeiner C.A."/>
            <person name="Purvine S.O."/>
            <person name="Zink E.M."/>
            <person name="Wu S."/>
            <person name="Pasa-Tolic L."/>
            <person name="Chaput D.L."/>
            <person name="Haridas S."/>
            <person name="Grigoriev I.V."/>
            <person name="Santelli C.M."/>
            <person name="Hansel C.M."/>
        </authorList>
    </citation>
    <scope>NUCLEOTIDE SEQUENCE [LARGE SCALE GENOMIC DNA]</scope>
    <source>
        <strain evidence="11 12">AP3s5-JAC2a</strain>
    </source>
</reference>
<feature type="active site" description="Charge relay system" evidence="6">
    <location>
        <position position="191"/>
    </location>
</feature>
<keyword evidence="3 8" id="KW-0732">Signal</keyword>
<dbReference type="Gene3D" id="3.40.50.200">
    <property type="entry name" value="Peptidase S8/S53 domain"/>
    <property type="match status" value="1"/>
</dbReference>
<dbReference type="PROSITE" id="PS00136">
    <property type="entry name" value="SUBTILASE_ASP"/>
    <property type="match status" value="1"/>
</dbReference>
<evidence type="ECO:0000256" key="1">
    <source>
        <dbReference type="ARBA" id="ARBA00011073"/>
    </source>
</evidence>
<dbReference type="SUPFAM" id="SSF52743">
    <property type="entry name" value="Subtilisin-like"/>
    <property type="match status" value="1"/>
</dbReference>
<dbReference type="PROSITE" id="PS00138">
    <property type="entry name" value="SUBTILASE_SER"/>
    <property type="match status" value="1"/>
</dbReference>
<dbReference type="InterPro" id="IPR000209">
    <property type="entry name" value="Peptidase_S8/S53_dom"/>
</dbReference>
<feature type="chain" id="PRO_5008057815" evidence="8">
    <location>
        <begin position="21"/>
        <end position="408"/>
    </location>
</feature>
<dbReference type="PRINTS" id="PR00723">
    <property type="entry name" value="SUBTILISIN"/>
</dbReference>
<evidence type="ECO:0000256" key="5">
    <source>
        <dbReference type="ARBA" id="ARBA00022825"/>
    </source>
</evidence>
<protein>
    <submittedName>
        <fullName evidence="11">Subtilisin-like protein</fullName>
    </submittedName>
</protein>
<dbReference type="PROSITE" id="PS51892">
    <property type="entry name" value="SUBTILASE"/>
    <property type="match status" value="1"/>
</dbReference>
<dbReference type="OrthoDB" id="206201at2759"/>
<dbReference type="GO" id="GO:0004252">
    <property type="term" value="F:serine-type endopeptidase activity"/>
    <property type="evidence" value="ECO:0007669"/>
    <property type="project" value="UniProtKB-UniRule"/>
</dbReference>
<dbReference type="InterPro" id="IPR034193">
    <property type="entry name" value="PCSK9_ProteinaseK-like"/>
</dbReference>
<dbReference type="Gene3D" id="3.30.70.80">
    <property type="entry name" value="Peptidase S8 propeptide/proteinase inhibitor I9"/>
    <property type="match status" value="1"/>
</dbReference>
<dbReference type="InterPro" id="IPR036852">
    <property type="entry name" value="Peptidase_S8/S53_dom_sf"/>
</dbReference>
<dbReference type="InterPro" id="IPR050131">
    <property type="entry name" value="Peptidase_S8_subtilisin-like"/>
</dbReference>
<evidence type="ECO:0000256" key="2">
    <source>
        <dbReference type="ARBA" id="ARBA00022670"/>
    </source>
</evidence>
<dbReference type="InterPro" id="IPR023828">
    <property type="entry name" value="Peptidase_S8_Ser-AS"/>
</dbReference>
<organism evidence="11 12">
    <name type="scientific">Paraphaeosphaeria sporulosa</name>
    <dbReference type="NCBI Taxonomy" id="1460663"/>
    <lineage>
        <taxon>Eukaryota</taxon>
        <taxon>Fungi</taxon>
        <taxon>Dikarya</taxon>
        <taxon>Ascomycota</taxon>
        <taxon>Pezizomycotina</taxon>
        <taxon>Dothideomycetes</taxon>
        <taxon>Pleosporomycetidae</taxon>
        <taxon>Pleosporales</taxon>
        <taxon>Massarineae</taxon>
        <taxon>Didymosphaeriaceae</taxon>
        <taxon>Paraphaeosphaeria</taxon>
    </lineage>
</organism>
<dbReference type="EMBL" id="KV441554">
    <property type="protein sequence ID" value="OAG03803.1"/>
    <property type="molecule type" value="Genomic_DNA"/>
</dbReference>
<evidence type="ECO:0000256" key="7">
    <source>
        <dbReference type="RuleBase" id="RU003355"/>
    </source>
</evidence>
<keyword evidence="2 6" id="KW-0645">Protease</keyword>
<evidence type="ECO:0000313" key="12">
    <source>
        <dbReference type="Proteomes" id="UP000077069"/>
    </source>
</evidence>
<dbReference type="FunFam" id="3.40.50.200:FF:000014">
    <property type="entry name" value="Proteinase K"/>
    <property type="match status" value="1"/>
</dbReference>
<keyword evidence="12" id="KW-1185">Reference proteome</keyword>
<dbReference type="InterPro" id="IPR023827">
    <property type="entry name" value="Peptidase_S8_Asp-AS"/>
</dbReference>
<dbReference type="AlphaFoldDB" id="A0A177C830"/>
<evidence type="ECO:0000256" key="3">
    <source>
        <dbReference type="ARBA" id="ARBA00022729"/>
    </source>
</evidence>
<dbReference type="GO" id="GO:0006508">
    <property type="term" value="P:proteolysis"/>
    <property type="evidence" value="ECO:0007669"/>
    <property type="project" value="UniProtKB-KW"/>
</dbReference>
<dbReference type="SUPFAM" id="SSF54897">
    <property type="entry name" value="Protease propeptides/inhibitors"/>
    <property type="match status" value="1"/>
</dbReference>
<evidence type="ECO:0000259" key="10">
    <source>
        <dbReference type="Pfam" id="PF05922"/>
    </source>
</evidence>
<comment type="similarity">
    <text evidence="1 6 7">Belongs to the peptidase S8 family.</text>
</comment>
<evidence type="ECO:0000256" key="4">
    <source>
        <dbReference type="ARBA" id="ARBA00022801"/>
    </source>
</evidence>
<feature type="signal peptide" evidence="8">
    <location>
        <begin position="1"/>
        <end position="20"/>
    </location>
</feature>
<evidence type="ECO:0000256" key="8">
    <source>
        <dbReference type="SAM" id="SignalP"/>
    </source>
</evidence>
<dbReference type="InParanoid" id="A0A177C830"/>
<feature type="domain" description="Peptidase S8/S53" evidence="9">
    <location>
        <begin position="158"/>
        <end position="385"/>
    </location>
</feature>
<dbReference type="Pfam" id="PF00082">
    <property type="entry name" value="Peptidase_S8"/>
    <property type="match status" value="1"/>
</dbReference>
<proteinExistence type="inferred from homology"/>